<accession>D0WEL4</accession>
<evidence type="ECO:0000313" key="3">
    <source>
        <dbReference type="EMBL" id="EEZ62152.1"/>
    </source>
</evidence>
<feature type="compositionally biased region" description="Basic and acidic residues" evidence="1">
    <location>
        <begin position="101"/>
        <end position="111"/>
    </location>
</feature>
<dbReference type="AlphaFoldDB" id="D0WEL4"/>
<sequence length="452" mass="47183">MADNLRFGAILRDARESAGEDLVSVARRIRIRPDILECIEDSDLASMPPRGYSRNMINAYARYLGLNPTEIVKMYLDAQHEFQLESARSSIRPSGINMDSGRTRRERRAEADTVGVGPSRVSHRNGAFDELFPSYDEAGGRAYGGAGYGSSGAGAYASRAHVGSSRDALAEDPLRGASFGSADSTRRIGSVHVGSYNGYGDGLSRWQARSVQDAGSTRAMAPVRERRSVRASSGRMDGIYAGASSSAGGFLDGWRDRLPFIVAGVAILLLIVLVAVVVRSLGAPAQPEQQTTMNITGLPEAASSSDSSDSSSASTASSSDAATKPSAPAEAAPTKTTIEFSVADGQTAYVEVYEGTTLSDGGAPTLAQTLTGPYSSTYDVDSVLQFTTTNPDAITLTQDGKKVSFEENASGVYTVTFKFADVLAAWNEAHGGSNASASSADASTSGAGKGAA</sequence>
<dbReference type="PANTHER" id="PTHR34475">
    <property type="match status" value="1"/>
</dbReference>
<feature type="region of interest" description="Disordered" evidence="1">
    <location>
        <begin position="432"/>
        <end position="452"/>
    </location>
</feature>
<keyword evidence="2" id="KW-0812">Transmembrane</keyword>
<dbReference type="Gene3D" id="1.10.260.40">
    <property type="entry name" value="lambda repressor-like DNA-binding domains"/>
    <property type="match status" value="1"/>
</dbReference>
<name>D0WEL4_SLAES</name>
<dbReference type="GeneID" id="85006907"/>
<proteinExistence type="predicted"/>
<dbReference type="eggNOG" id="COG1426">
    <property type="taxonomic scope" value="Bacteria"/>
</dbReference>
<dbReference type="RefSeq" id="WP_006361492.1">
    <property type="nucleotide sequence ID" value="NZ_GG700630.1"/>
</dbReference>
<dbReference type="Pfam" id="PF13413">
    <property type="entry name" value="HTH_25"/>
    <property type="match status" value="1"/>
</dbReference>
<feature type="region of interest" description="Disordered" evidence="1">
    <location>
        <begin position="93"/>
        <end position="120"/>
    </location>
</feature>
<dbReference type="HOGENOM" id="CLU_605331_0_0_11"/>
<feature type="region of interest" description="Disordered" evidence="1">
    <location>
        <begin position="298"/>
        <end position="335"/>
    </location>
</feature>
<feature type="transmembrane region" description="Helical" evidence="2">
    <location>
        <begin position="260"/>
        <end position="282"/>
    </location>
</feature>
<dbReference type="Proteomes" id="UP000006001">
    <property type="component" value="Unassembled WGS sequence"/>
</dbReference>
<dbReference type="InterPro" id="IPR010982">
    <property type="entry name" value="Lambda_DNA-bd_dom_sf"/>
</dbReference>
<keyword evidence="2" id="KW-0472">Membrane</keyword>
<reference evidence="3" key="1">
    <citation type="submission" date="2009-10" db="EMBL/GenBank/DDBJ databases">
        <authorList>
            <person name="Weinstock G."/>
            <person name="Sodergren E."/>
            <person name="Clifton S."/>
            <person name="Fulton L."/>
            <person name="Fulton B."/>
            <person name="Courtney L."/>
            <person name="Fronick C."/>
            <person name="Harrison M."/>
            <person name="Strong C."/>
            <person name="Farmer C."/>
            <person name="Delahaunty K."/>
            <person name="Markovic C."/>
            <person name="Hall O."/>
            <person name="Minx P."/>
            <person name="Tomlinson C."/>
            <person name="Mitreva M."/>
            <person name="Nelson J."/>
            <person name="Hou S."/>
            <person name="Wollam A."/>
            <person name="Pepin K.H."/>
            <person name="Johnson M."/>
            <person name="Bhonagiri V."/>
            <person name="Nash W.E."/>
            <person name="Warren W."/>
            <person name="Chinwalla A."/>
            <person name="Mardis E.R."/>
            <person name="Wilson R.K."/>
        </authorList>
    </citation>
    <scope>NUCLEOTIDE SEQUENCE [LARGE SCALE GENOMIC DNA]</scope>
    <source>
        <strain evidence="3">ATCC 700122</strain>
    </source>
</reference>
<feature type="compositionally biased region" description="Low complexity" evidence="1">
    <location>
        <begin position="301"/>
        <end position="335"/>
    </location>
</feature>
<dbReference type="EMBL" id="ACUX02000004">
    <property type="protein sequence ID" value="EEZ62152.1"/>
    <property type="molecule type" value="Genomic_DNA"/>
</dbReference>
<gene>
    <name evidence="3" type="ORF">HMPREF0762_00244</name>
</gene>
<evidence type="ECO:0000256" key="2">
    <source>
        <dbReference type="SAM" id="Phobius"/>
    </source>
</evidence>
<keyword evidence="4" id="KW-1185">Reference proteome</keyword>
<dbReference type="PANTHER" id="PTHR34475:SF1">
    <property type="entry name" value="CYTOSKELETON PROTEIN RODZ"/>
    <property type="match status" value="1"/>
</dbReference>
<keyword evidence="2" id="KW-1133">Transmembrane helix</keyword>
<protein>
    <recommendedName>
        <fullName evidence="5">Helix-turn-helix domain-containing protein</fullName>
    </recommendedName>
</protein>
<organism evidence="3 4">
    <name type="scientific">Slackia exigua (strain ATCC 700122 / DSM 15923 / CIP 105133 / JCM 11022 / KCTC 5966 / S-7)</name>
    <dbReference type="NCBI Taxonomy" id="649764"/>
    <lineage>
        <taxon>Bacteria</taxon>
        <taxon>Bacillati</taxon>
        <taxon>Actinomycetota</taxon>
        <taxon>Coriobacteriia</taxon>
        <taxon>Eggerthellales</taxon>
        <taxon>Eggerthellaceae</taxon>
        <taxon>Slackia</taxon>
    </lineage>
</organism>
<evidence type="ECO:0008006" key="5">
    <source>
        <dbReference type="Google" id="ProtNLM"/>
    </source>
</evidence>
<dbReference type="STRING" id="649764.HMPREF0762_00244"/>
<dbReference type="OrthoDB" id="9797543at2"/>
<dbReference type="InterPro" id="IPR050400">
    <property type="entry name" value="Bact_Cytoskel_RodZ"/>
</dbReference>
<evidence type="ECO:0000256" key="1">
    <source>
        <dbReference type="SAM" id="MobiDB-lite"/>
    </source>
</evidence>
<comment type="caution">
    <text evidence="3">The sequence shown here is derived from an EMBL/GenBank/DDBJ whole genome shotgun (WGS) entry which is preliminary data.</text>
</comment>
<dbReference type="GO" id="GO:0003677">
    <property type="term" value="F:DNA binding"/>
    <property type="evidence" value="ECO:0007669"/>
    <property type="project" value="InterPro"/>
</dbReference>
<feature type="compositionally biased region" description="Low complexity" evidence="1">
    <location>
        <begin position="432"/>
        <end position="446"/>
    </location>
</feature>
<evidence type="ECO:0000313" key="4">
    <source>
        <dbReference type="Proteomes" id="UP000006001"/>
    </source>
</evidence>